<feature type="region of interest" description="Disordered" evidence="1">
    <location>
        <begin position="266"/>
        <end position="329"/>
    </location>
</feature>
<feature type="region of interest" description="Disordered" evidence="1">
    <location>
        <begin position="52"/>
        <end position="73"/>
    </location>
</feature>
<dbReference type="GO" id="GO:0000466">
    <property type="term" value="P:maturation of 5.8S rRNA from tricistronic rRNA transcript (SSU-rRNA, 5.8S rRNA, LSU-rRNA)"/>
    <property type="evidence" value="ECO:0007669"/>
    <property type="project" value="TreeGrafter"/>
</dbReference>
<evidence type="ECO:0008006" key="6">
    <source>
        <dbReference type="Google" id="ProtNLM"/>
    </source>
</evidence>
<feature type="compositionally biased region" description="Gly residues" evidence="1">
    <location>
        <begin position="300"/>
        <end position="309"/>
    </location>
</feature>
<evidence type="ECO:0000256" key="1">
    <source>
        <dbReference type="SAM" id="MobiDB-lite"/>
    </source>
</evidence>
<feature type="domain" description="URB1 C-terminal" evidence="3">
    <location>
        <begin position="608"/>
        <end position="765"/>
    </location>
</feature>
<feature type="compositionally biased region" description="Polar residues" evidence="1">
    <location>
        <begin position="1"/>
        <end position="12"/>
    </location>
</feature>
<dbReference type="InterPro" id="IPR021109">
    <property type="entry name" value="Peptidase_aspartic_dom_sf"/>
</dbReference>
<dbReference type="InterPro" id="IPR032436">
    <property type="entry name" value="URB1_C"/>
</dbReference>
<keyword evidence="5" id="KW-1185">Reference proteome</keyword>
<dbReference type="SUPFAM" id="SSF50630">
    <property type="entry name" value="Acid proteases"/>
    <property type="match status" value="1"/>
</dbReference>
<dbReference type="GO" id="GO:0000463">
    <property type="term" value="P:maturation of LSU-rRNA from tricistronic rRNA transcript (SSU-rRNA, 5.8S rRNA, LSU-rRNA)"/>
    <property type="evidence" value="ECO:0007669"/>
    <property type="project" value="TreeGrafter"/>
</dbReference>
<dbReference type="GO" id="GO:0005730">
    <property type="term" value="C:nucleolus"/>
    <property type="evidence" value="ECO:0007669"/>
    <property type="project" value="TreeGrafter"/>
</dbReference>
<evidence type="ECO:0000259" key="3">
    <source>
        <dbReference type="Pfam" id="PF16201"/>
    </source>
</evidence>
<name>A0AAQ3MN30_VIGMU</name>
<dbReference type="Pfam" id="PF08284">
    <property type="entry name" value="RVP_2"/>
    <property type="match status" value="1"/>
</dbReference>
<gene>
    <name evidence="4" type="ORF">V8G54_033522</name>
</gene>
<sequence length="1146" mass="130321">MPPKKNNTTQGEQAAEENEETKVGFVAGEVTKLKAVVEELVAQSLQNQTHLENVQFTKDREEEDEEQGSVGQKKTISVKTIPRVFSSMKPLDGEDLLEFRQSMKKIELPSFHGEDPAGWIARAEVYFNVQETREAVRVNLAHLCMEGSTIHFFQSLLNEYEELTWEDLKKEMLERYGGMGEGSVYDQLGSLKQTGSVEDYIRSFEYLITQVPRMHDEQLFSYFTQGLKDDIRARIRSLHVANPLSRGRMMNVARAIEVELSGRSKMWQGRGEPRGEGKTQVGNRPVFSVLGKTGPKQNGGNWGGNGPGPGEKKEWGGQSRTGPKDRGANHLTYQDLLDRKQKGLCYKCGGVFGPLHRCPVKQLRVIMVNEEIQVACDKGEEEIDNDEEEYEVVAPCTALNICAIASSNGDQPRTMKLRGMIGEIPMLFLIDSGATHNFISRRLVEALGWKWERTKQKKVLMGDGHKSEMQGVCRGIKVRFDEGEFEIDAFLFDLEDIDIILGMSWLMTLGETTVDWKKQIMKVQTNQGERLLRGIPHGNSLIMSVCGLLKDEGKAEDDGLNPERRSVLDNMLQHFSELFEEPKGLPPVRVKEHQINLRPGQEPINKCQKRKDVMGLRLLLNSVQNSIEEPWQRIPSVISLFAAEASCVLLDPANDHYAAISTFLIHSSKLNMRVIPMFDNFFWSTSVNFKAERSWMLRLLCAGLNSDDDAMIYIRNSILETLMSFYVSPLSDFESKNLIFEVIKKSVKSHKITSHLVKHCSLFSWFSSLISVSRQRLNGDYNKLFLKHVLVALKVVNDVISFGRISKWLKNHGLDQLMELSSNLFNFLLRDGTLANETLLLVNPFLQMVASTLKLSQKRKIYQPHFTLSIEGLYQMYQTGSVYNKGTKSIKPELALEAILMNSPHVSIFYMNQERLQSFLIWATTTALKSESRRRLEFNEYQFFRNDSREEFRENSVLSALLRWLTASVIIGKLRKRSYCRDSGLAETHNFESLNSLLVYVENTSGQRNDIDIGAEEFLASTIFYLQLRLGVNHEVLPSVVCALCLLIFGASDFAVGKTDLLQDYDTLISSHSSRIRCPPEVNPTWRWSFYQPWKDHSLELNDSQKMEEYHACQTLLVIISNVLGGKKLESANLSPVDLERSGLFQ</sequence>
<dbReference type="PANTHER" id="PTHR13500:SF0">
    <property type="entry name" value="NUCLEOLAR PRE-RIBOSOMAL-ASSOCIATED PROTEIN 1"/>
    <property type="match status" value="1"/>
</dbReference>
<feature type="domain" description="Retrotransposon gag" evidence="2">
    <location>
        <begin position="140"/>
        <end position="228"/>
    </location>
</feature>
<dbReference type="AlphaFoldDB" id="A0AAQ3MN30"/>
<organism evidence="4 5">
    <name type="scientific">Vigna mungo</name>
    <name type="common">Black gram</name>
    <name type="synonym">Phaseolus mungo</name>
    <dbReference type="NCBI Taxonomy" id="3915"/>
    <lineage>
        <taxon>Eukaryota</taxon>
        <taxon>Viridiplantae</taxon>
        <taxon>Streptophyta</taxon>
        <taxon>Embryophyta</taxon>
        <taxon>Tracheophyta</taxon>
        <taxon>Spermatophyta</taxon>
        <taxon>Magnoliopsida</taxon>
        <taxon>eudicotyledons</taxon>
        <taxon>Gunneridae</taxon>
        <taxon>Pentapetalae</taxon>
        <taxon>rosids</taxon>
        <taxon>fabids</taxon>
        <taxon>Fabales</taxon>
        <taxon>Fabaceae</taxon>
        <taxon>Papilionoideae</taxon>
        <taxon>50 kb inversion clade</taxon>
        <taxon>NPAAA clade</taxon>
        <taxon>indigoferoid/millettioid clade</taxon>
        <taxon>Phaseoleae</taxon>
        <taxon>Vigna</taxon>
    </lineage>
</organism>
<dbReference type="InterPro" id="IPR005162">
    <property type="entry name" value="Retrotrans_gag_dom"/>
</dbReference>
<dbReference type="PANTHER" id="PTHR13500">
    <property type="entry name" value="NUCLEOLAR PRERIBOSOMAL-ASSOCIATED PROTEIN 1"/>
    <property type="match status" value="1"/>
</dbReference>
<accession>A0AAQ3MN30</accession>
<reference evidence="4 5" key="1">
    <citation type="journal article" date="2023" name="Life. Sci Alliance">
        <title>Evolutionary insights into 3D genome organization and epigenetic landscape of Vigna mungo.</title>
        <authorList>
            <person name="Junaid A."/>
            <person name="Singh B."/>
            <person name="Bhatia S."/>
        </authorList>
    </citation>
    <scope>NUCLEOTIDE SEQUENCE [LARGE SCALE GENOMIC DNA]</scope>
    <source>
        <strain evidence="4">Urdbean</strain>
    </source>
</reference>
<evidence type="ECO:0000313" key="4">
    <source>
        <dbReference type="EMBL" id="WVY94434.1"/>
    </source>
</evidence>
<dbReference type="CDD" id="cd00303">
    <property type="entry name" value="retropepsin_like"/>
    <property type="match status" value="1"/>
</dbReference>
<dbReference type="Pfam" id="PF03732">
    <property type="entry name" value="Retrotrans_gag"/>
    <property type="match status" value="1"/>
</dbReference>
<proteinExistence type="predicted"/>
<feature type="region of interest" description="Disordered" evidence="1">
    <location>
        <begin position="1"/>
        <end position="23"/>
    </location>
</feature>
<evidence type="ECO:0000259" key="2">
    <source>
        <dbReference type="Pfam" id="PF03732"/>
    </source>
</evidence>
<evidence type="ECO:0000313" key="5">
    <source>
        <dbReference type="Proteomes" id="UP001374535"/>
    </source>
</evidence>
<dbReference type="EMBL" id="CP144691">
    <property type="protein sequence ID" value="WVY94434.1"/>
    <property type="molecule type" value="Genomic_DNA"/>
</dbReference>
<dbReference type="Gene3D" id="2.40.70.10">
    <property type="entry name" value="Acid Proteases"/>
    <property type="match status" value="1"/>
</dbReference>
<protein>
    <recommendedName>
        <fullName evidence="6">Retrotransposon gag domain-containing protein</fullName>
    </recommendedName>
</protein>
<dbReference type="InterPro" id="IPR039844">
    <property type="entry name" value="URB1"/>
</dbReference>
<dbReference type="Pfam" id="PF16201">
    <property type="entry name" value="NopRA1"/>
    <property type="match status" value="1"/>
</dbReference>
<dbReference type="Proteomes" id="UP001374535">
    <property type="component" value="Chromosome 10"/>
</dbReference>